<comment type="caution">
    <text evidence="1">The sequence shown here is derived from an EMBL/GenBank/DDBJ whole genome shotgun (WGS) entry which is preliminary data.</text>
</comment>
<accession>A0A6B4JPL8</accession>
<evidence type="ECO:0000313" key="1">
    <source>
        <dbReference type="EMBL" id="NFV26430.1"/>
    </source>
</evidence>
<organism evidence="1 2">
    <name type="scientific">Clostridium botulinum</name>
    <dbReference type="NCBI Taxonomy" id="1491"/>
    <lineage>
        <taxon>Bacteria</taxon>
        <taxon>Bacillati</taxon>
        <taxon>Bacillota</taxon>
        <taxon>Clostridia</taxon>
        <taxon>Eubacteriales</taxon>
        <taxon>Clostridiaceae</taxon>
        <taxon>Clostridium</taxon>
    </lineage>
</organism>
<name>A0A6B4JPL8_CLOBO</name>
<proteinExistence type="predicted"/>
<gene>
    <name evidence="1" type="ORF">FDG31_09620</name>
</gene>
<dbReference type="AlphaFoldDB" id="A0A6B4JPL8"/>
<dbReference type="Proteomes" id="UP000486903">
    <property type="component" value="Unassembled WGS sequence"/>
</dbReference>
<dbReference type="RefSeq" id="WP_003374373.1">
    <property type="nucleotide sequence ID" value="NZ_JACBBA010000006.1"/>
</dbReference>
<evidence type="ECO:0000313" key="2">
    <source>
        <dbReference type="Proteomes" id="UP000486903"/>
    </source>
</evidence>
<protein>
    <submittedName>
        <fullName evidence="1">Uncharacterized protein</fullName>
    </submittedName>
</protein>
<dbReference type="EMBL" id="SXFB01000005">
    <property type="protein sequence ID" value="NFV26430.1"/>
    <property type="molecule type" value="Genomic_DNA"/>
</dbReference>
<reference evidence="1 2" key="1">
    <citation type="submission" date="2019-04" db="EMBL/GenBank/DDBJ databases">
        <title>Genome sequencing of Clostridium botulinum Groups I-IV and Clostridium butyricum.</title>
        <authorList>
            <person name="Brunt J."/>
            <person name="Van Vliet A.H.M."/>
            <person name="Stringer S.C."/>
            <person name="Carter A.T."/>
            <person name="Peck M.W."/>
        </authorList>
    </citation>
    <scope>NUCLEOTIDE SEQUENCE [LARGE SCALE GENOMIC DNA]</scope>
    <source>
        <strain evidence="1 2">BL81</strain>
    </source>
</reference>
<sequence length="184" mass="21714">MVYSNDRNKLLEMKLEKAKYLIKKLMKEQKYKYDYINYIDSQELPVDITQADTLHYSFCGVSYINELQISITFKTNHFEVLIFPHPILTDKESKKDAIIFINYVNNYIKLGRFYVDTDSFDIAWASNNISYDILEIFPDKIIKENIIEGMSYFIDISYSLSKLIKGEFNVKEACGYIDAIWDII</sequence>